<reference evidence="1" key="1">
    <citation type="submission" date="2017-11" db="EMBL/GenBank/DDBJ databases">
        <authorList>
            <person name="Kajale S.C."/>
            <person name="Sharma A."/>
        </authorList>
    </citation>
    <scope>NUCLEOTIDE SEQUENCE</scope>
    <source>
        <strain evidence="1">LS1_42</strain>
    </source>
</reference>
<accession>A0A8J8Q3R9</accession>
<proteinExistence type="predicted"/>
<keyword evidence="2" id="KW-1185">Reference proteome</keyword>
<dbReference type="AlphaFoldDB" id="A0A8J8Q3R9"/>
<organism evidence="1 2">
    <name type="scientific">Natronococcus pandeyae</name>
    <dbReference type="NCBI Taxonomy" id="2055836"/>
    <lineage>
        <taxon>Archaea</taxon>
        <taxon>Methanobacteriati</taxon>
        <taxon>Methanobacteriota</taxon>
        <taxon>Stenosarchaea group</taxon>
        <taxon>Halobacteria</taxon>
        <taxon>Halobacteriales</taxon>
        <taxon>Natrialbaceae</taxon>
        <taxon>Natronococcus</taxon>
    </lineage>
</organism>
<evidence type="ECO:0000313" key="2">
    <source>
        <dbReference type="Proteomes" id="UP000766904"/>
    </source>
</evidence>
<dbReference type="Proteomes" id="UP000766904">
    <property type="component" value="Unassembled WGS sequence"/>
</dbReference>
<gene>
    <name evidence="1" type="ORF">CV102_10260</name>
</gene>
<dbReference type="EMBL" id="PHNJ01000004">
    <property type="protein sequence ID" value="TYL38881.1"/>
    <property type="molecule type" value="Genomic_DNA"/>
</dbReference>
<protein>
    <submittedName>
        <fullName evidence="1">Uncharacterized protein</fullName>
    </submittedName>
</protein>
<evidence type="ECO:0000313" key="1">
    <source>
        <dbReference type="EMBL" id="TYL38881.1"/>
    </source>
</evidence>
<comment type="caution">
    <text evidence="1">The sequence shown here is derived from an EMBL/GenBank/DDBJ whole genome shotgun (WGS) entry which is preliminary data.</text>
</comment>
<sequence>MPGNRLEGGFERFQPQHGPDSAVAVIARFVDRSCGDAVRYPIVFRVRSSIEGRLRSDSDEVVTTSPLDSPVRAEWRGREIDG</sequence>
<name>A0A8J8Q3R9_9EURY</name>